<dbReference type="PANTHER" id="PTHR43611">
    <property type="entry name" value="ALPHA-D-GLUCOSE 1-PHOSPHATE PHOSPHATASE"/>
    <property type="match status" value="1"/>
</dbReference>
<evidence type="ECO:0008006" key="3">
    <source>
        <dbReference type="Google" id="ProtNLM"/>
    </source>
</evidence>
<name>A0A0R0CB55_9GAMM</name>
<organism evidence="1 2">
    <name type="scientific">Stenotrophomonas terrae</name>
    <dbReference type="NCBI Taxonomy" id="405446"/>
    <lineage>
        <taxon>Bacteria</taxon>
        <taxon>Pseudomonadati</taxon>
        <taxon>Pseudomonadota</taxon>
        <taxon>Gammaproteobacteria</taxon>
        <taxon>Lysobacterales</taxon>
        <taxon>Lysobacteraceae</taxon>
        <taxon>Stenotrophomonas</taxon>
    </lineage>
</organism>
<dbReference type="InterPro" id="IPR023214">
    <property type="entry name" value="HAD_sf"/>
</dbReference>
<dbReference type="InterPro" id="IPR036412">
    <property type="entry name" value="HAD-like_sf"/>
</dbReference>
<dbReference type="RefSeq" id="WP_057629093.1">
    <property type="nucleotide sequence ID" value="NZ_LDJJ01000040.1"/>
</dbReference>
<evidence type="ECO:0000313" key="2">
    <source>
        <dbReference type="Proteomes" id="UP000051863"/>
    </source>
</evidence>
<dbReference type="PATRIC" id="fig|405446.3.peg.2110"/>
<dbReference type="Gene3D" id="3.40.50.1000">
    <property type="entry name" value="HAD superfamily/HAD-like"/>
    <property type="match status" value="1"/>
</dbReference>
<dbReference type="Proteomes" id="UP000051863">
    <property type="component" value="Unassembled WGS sequence"/>
</dbReference>
<accession>A0A0R0CB55</accession>
<proteinExistence type="predicted"/>
<dbReference type="AlphaFoldDB" id="A0A0R0CB55"/>
<gene>
    <name evidence="1" type="ORF">ABB27_12510</name>
</gene>
<keyword evidence="2" id="KW-1185">Reference proteome</keyword>
<dbReference type="SUPFAM" id="SSF56784">
    <property type="entry name" value="HAD-like"/>
    <property type="match status" value="1"/>
</dbReference>
<sequence>MQRPPALLLDFDGLLADYDHRIHLRQLADAAGCTPEQVDAALRTDGLEFAHARGELDGGQLLQALNQRLGSTLDATHWHAARLAATKLRSDCTAVLERLHTDVQAAVLTNNGLLTQPVIEQLLPGRRVLCSATLGVRKPDPAAYLAACAALGCAPERSLFVDHLFRNVQGAREAGLHADTAFHAQSLRRLLKRHHLLR</sequence>
<dbReference type="InterPro" id="IPR006439">
    <property type="entry name" value="HAD-SF_hydro_IA"/>
</dbReference>
<comment type="caution">
    <text evidence="1">The sequence shown here is derived from an EMBL/GenBank/DDBJ whole genome shotgun (WGS) entry which is preliminary data.</text>
</comment>
<dbReference type="NCBIfam" id="TIGR01509">
    <property type="entry name" value="HAD-SF-IA-v3"/>
    <property type="match status" value="1"/>
</dbReference>
<dbReference type="OrthoDB" id="9797415at2"/>
<reference evidence="1 2" key="1">
    <citation type="submission" date="2015-05" db="EMBL/GenBank/DDBJ databases">
        <title>Genome sequencing and analysis of members of genus Stenotrophomonas.</title>
        <authorList>
            <person name="Patil P.P."/>
            <person name="Midha S."/>
            <person name="Patil P.B."/>
        </authorList>
    </citation>
    <scope>NUCLEOTIDE SEQUENCE [LARGE SCALE GENOMIC DNA]</scope>
    <source>
        <strain evidence="1 2">DSM 18941</strain>
    </source>
</reference>
<evidence type="ECO:0000313" key="1">
    <source>
        <dbReference type="EMBL" id="KRG66829.1"/>
    </source>
</evidence>
<dbReference type="PANTHER" id="PTHR43611:SF3">
    <property type="entry name" value="FLAVIN MONONUCLEOTIDE HYDROLASE 1, CHLOROPLATIC"/>
    <property type="match status" value="1"/>
</dbReference>
<protein>
    <recommendedName>
        <fullName evidence="3">Hydrolase</fullName>
    </recommendedName>
</protein>
<dbReference type="EMBL" id="LDJJ01000040">
    <property type="protein sequence ID" value="KRG66829.1"/>
    <property type="molecule type" value="Genomic_DNA"/>
</dbReference>
<dbReference type="Pfam" id="PF00702">
    <property type="entry name" value="Hydrolase"/>
    <property type="match status" value="1"/>
</dbReference>